<evidence type="ECO:0000313" key="12">
    <source>
        <dbReference type="EMBL" id="KEF36388.1"/>
    </source>
</evidence>
<dbReference type="InterPro" id="IPR005467">
    <property type="entry name" value="His_kinase_dom"/>
</dbReference>
<reference evidence="12 13" key="1">
    <citation type="submission" date="2014-04" db="EMBL/GenBank/DDBJ databases">
        <title>Draft genome sequence of Bacillus azotoformans MEV2011, a (co-) denitrifying strain unable to grow in the presence of oxygen.</title>
        <authorList>
            <person name="Nielsen M."/>
            <person name="Schreiber L."/>
            <person name="Finster K."/>
            <person name="Schramm A."/>
        </authorList>
    </citation>
    <scope>NUCLEOTIDE SEQUENCE [LARGE SCALE GENOMIC DNA]</scope>
    <source>
        <strain evidence="12 13">MEV2011</strain>
    </source>
</reference>
<keyword evidence="4" id="KW-0597">Phosphoprotein</keyword>
<evidence type="ECO:0000256" key="8">
    <source>
        <dbReference type="ARBA" id="ARBA00022840"/>
    </source>
</evidence>
<keyword evidence="6" id="KW-0547">Nucleotide-binding</keyword>
<evidence type="ECO:0000256" key="5">
    <source>
        <dbReference type="ARBA" id="ARBA00022679"/>
    </source>
</evidence>
<sequence length="567" mass="65547">MKKTKTKRVLYLRIFSSFLATYLVLMIGFSLFLISQQKKVEEMNLKTYALQVNNNVENTLKDYMDNNNQITDISKVKREFAGNLPLYTLEGTEMAVFTGDYQLLFNTNDYWRISYTEHKDGNKYYTGYGLLNPKDWFSAKEIKELEGYLFAAPKVEKVGDLAGYSVDIQGFWIDNEMIIPDKITVNALYAQTLDEKGTVISSSGTHTDDIVYLSNYKNLTDLPYFEHGSILPENNNSNAQPEKQNELRQMVTNQEKLKDALRRLMGSEIFSQRMNLLNYRFYWPQPYQSTIYTKDDQGSYSHFWMVVGRDVNLWEQCLPTLAFVWISCLLTFIIAALLLSRQTYKTYKKREDLERQRKEVTNALAHDLKTPLSIISGYAQNLHENIHTEKREHYVAHIQSNIDRMDKIIRQMLGLSRLESDSLEVKFDKVSLKEMCNEVIIRYKQVCDEKSITTCLEGDAVVMADRSLIGRVIDNFFINAIDHMPEGGKICIGISDNTLEVYNSGSHIPKEKIEEIWLPFKKGDISRSNTKGTGLGLAISRSILELHKFPYGAKNSEDGVIFWFKFK</sequence>
<evidence type="ECO:0000256" key="1">
    <source>
        <dbReference type="ARBA" id="ARBA00000085"/>
    </source>
</evidence>
<dbReference type="GO" id="GO:0005524">
    <property type="term" value="F:ATP binding"/>
    <property type="evidence" value="ECO:0007669"/>
    <property type="project" value="UniProtKB-KW"/>
</dbReference>
<feature type="transmembrane region" description="Helical" evidence="10">
    <location>
        <begin position="12"/>
        <end position="34"/>
    </location>
</feature>
<dbReference type="InterPro" id="IPR003661">
    <property type="entry name" value="HisK_dim/P_dom"/>
</dbReference>
<evidence type="ECO:0000256" key="7">
    <source>
        <dbReference type="ARBA" id="ARBA00022777"/>
    </source>
</evidence>
<gene>
    <name evidence="12" type="ORF">M670_04460</name>
</gene>
<dbReference type="SMART" id="SM00388">
    <property type="entry name" value="HisKA"/>
    <property type="match status" value="1"/>
</dbReference>
<keyword evidence="10" id="KW-0812">Transmembrane</keyword>
<keyword evidence="8" id="KW-0067">ATP-binding</keyword>
<keyword evidence="5" id="KW-0808">Transferase</keyword>
<keyword evidence="10" id="KW-1133">Transmembrane helix</keyword>
<dbReference type="AlphaFoldDB" id="A0A072NHJ0"/>
<dbReference type="Proteomes" id="UP000027936">
    <property type="component" value="Unassembled WGS sequence"/>
</dbReference>
<dbReference type="PANTHER" id="PTHR45453">
    <property type="entry name" value="PHOSPHATE REGULON SENSOR PROTEIN PHOR"/>
    <property type="match status" value="1"/>
</dbReference>
<comment type="catalytic activity">
    <reaction evidence="1">
        <text>ATP + protein L-histidine = ADP + protein N-phospho-L-histidine.</text>
        <dbReference type="EC" id="2.7.13.3"/>
    </reaction>
</comment>
<comment type="caution">
    <text evidence="12">The sequence shown here is derived from an EMBL/GenBank/DDBJ whole genome shotgun (WGS) entry which is preliminary data.</text>
</comment>
<dbReference type="GO" id="GO:0005886">
    <property type="term" value="C:plasma membrane"/>
    <property type="evidence" value="ECO:0007669"/>
    <property type="project" value="TreeGrafter"/>
</dbReference>
<accession>A0A072NHJ0</accession>
<dbReference type="Pfam" id="PF02518">
    <property type="entry name" value="HATPase_c"/>
    <property type="match status" value="1"/>
</dbReference>
<evidence type="ECO:0000313" key="13">
    <source>
        <dbReference type="Proteomes" id="UP000027936"/>
    </source>
</evidence>
<evidence type="ECO:0000259" key="11">
    <source>
        <dbReference type="PROSITE" id="PS50109"/>
    </source>
</evidence>
<dbReference type="SMART" id="SM00387">
    <property type="entry name" value="HATPase_c"/>
    <property type="match status" value="1"/>
</dbReference>
<evidence type="ECO:0000256" key="4">
    <source>
        <dbReference type="ARBA" id="ARBA00022553"/>
    </source>
</evidence>
<keyword evidence="7 12" id="KW-0418">Kinase</keyword>
<dbReference type="PATRIC" id="fig|1348973.3.peg.4333"/>
<evidence type="ECO:0000256" key="6">
    <source>
        <dbReference type="ARBA" id="ARBA00022741"/>
    </source>
</evidence>
<dbReference type="SUPFAM" id="SSF47384">
    <property type="entry name" value="Homodimeric domain of signal transducing histidine kinase"/>
    <property type="match status" value="1"/>
</dbReference>
<dbReference type="Gene3D" id="1.10.287.130">
    <property type="match status" value="1"/>
</dbReference>
<proteinExistence type="predicted"/>
<dbReference type="EC" id="2.7.13.3" evidence="3"/>
<dbReference type="InterPro" id="IPR003594">
    <property type="entry name" value="HATPase_dom"/>
</dbReference>
<dbReference type="SUPFAM" id="SSF55874">
    <property type="entry name" value="ATPase domain of HSP90 chaperone/DNA topoisomerase II/histidine kinase"/>
    <property type="match status" value="1"/>
</dbReference>
<evidence type="ECO:0000256" key="2">
    <source>
        <dbReference type="ARBA" id="ARBA00004370"/>
    </source>
</evidence>
<dbReference type="OrthoDB" id="84942at2"/>
<dbReference type="PANTHER" id="PTHR45453:SF1">
    <property type="entry name" value="PHOSPHATE REGULON SENSOR PROTEIN PHOR"/>
    <property type="match status" value="1"/>
</dbReference>
<keyword evidence="10" id="KW-0472">Membrane</keyword>
<dbReference type="InterPro" id="IPR036890">
    <property type="entry name" value="HATPase_C_sf"/>
</dbReference>
<evidence type="ECO:0000256" key="9">
    <source>
        <dbReference type="ARBA" id="ARBA00023012"/>
    </source>
</evidence>
<dbReference type="Pfam" id="PF00512">
    <property type="entry name" value="HisKA"/>
    <property type="match status" value="1"/>
</dbReference>
<dbReference type="RefSeq" id="WP_035198391.1">
    <property type="nucleotide sequence ID" value="NZ_JJRY01000028.1"/>
</dbReference>
<dbReference type="EMBL" id="JJRY01000028">
    <property type="protein sequence ID" value="KEF36388.1"/>
    <property type="molecule type" value="Genomic_DNA"/>
</dbReference>
<dbReference type="GO" id="GO:0004721">
    <property type="term" value="F:phosphoprotein phosphatase activity"/>
    <property type="evidence" value="ECO:0007669"/>
    <property type="project" value="TreeGrafter"/>
</dbReference>
<evidence type="ECO:0000256" key="10">
    <source>
        <dbReference type="SAM" id="Phobius"/>
    </source>
</evidence>
<dbReference type="PROSITE" id="PS50109">
    <property type="entry name" value="HIS_KIN"/>
    <property type="match status" value="1"/>
</dbReference>
<dbReference type="Gene3D" id="3.30.565.10">
    <property type="entry name" value="Histidine kinase-like ATPase, C-terminal domain"/>
    <property type="match status" value="1"/>
</dbReference>
<dbReference type="InterPro" id="IPR036097">
    <property type="entry name" value="HisK_dim/P_sf"/>
</dbReference>
<dbReference type="GO" id="GO:0016036">
    <property type="term" value="P:cellular response to phosphate starvation"/>
    <property type="evidence" value="ECO:0007669"/>
    <property type="project" value="TreeGrafter"/>
</dbReference>
<dbReference type="InterPro" id="IPR050351">
    <property type="entry name" value="BphY/WalK/GraS-like"/>
</dbReference>
<dbReference type="GO" id="GO:0000155">
    <property type="term" value="F:phosphorelay sensor kinase activity"/>
    <property type="evidence" value="ECO:0007669"/>
    <property type="project" value="InterPro"/>
</dbReference>
<feature type="transmembrane region" description="Helical" evidence="10">
    <location>
        <begin position="322"/>
        <end position="340"/>
    </location>
</feature>
<name>A0A072NHJ0_SCHAZ</name>
<protein>
    <recommendedName>
        <fullName evidence="3">histidine kinase</fullName>
        <ecNumber evidence="3">2.7.13.3</ecNumber>
    </recommendedName>
</protein>
<comment type="subcellular location">
    <subcellularLocation>
        <location evidence="2">Membrane</location>
    </subcellularLocation>
</comment>
<keyword evidence="9" id="KW-0902">Two-component regulatory system</keyword>
<organism evidence="12 13">
    <name type="scientific">Schinkia azotoformans MEV2011</name>
    <dbReference type="NCBI Taxonomy" id="1348973"/>
    <lineage>
        <taxon>Bacteria</taxon>
        <taxon>Bacillati</taxon>
        <taxon>Bacillota</taxon>
        <taxon>Bacilli</taxon>
        <taxon>Bacillales</taxon>
        <taxon>Bacillaceae</taxon>
        <taxon>Calidifontibacillus/Schinkia group</taxon>
        <taxon>Schinkia</taxon>
    </lineage>
</organism>
<feature type="domain" description="Histidine kinase" evidence="11">
    <location>
        <begin position="363"/>
        <end position="567"/>
    </location>
</feature>
<dbReference type="CDD" id="cd00082">
    <property type="entry name" value="HisKA"/>
    <property type="match status" value="1"/>
</dbReference>
<evidence type="ECO:0000256" key="3">
    <source>
        <dbReference type="ARBA" id="ARBA00012438"/>
    </source>
</evidence>